<dbReference type="GO" id="GO:0005975">
    <property type="term" value="P:carbohydrate metabolic process"/>
    <property type="evidence" value="ECO:0007669"/>
    <property type="project" value="InterPro"/>
</dbReference>
<dbReference type="HOGENOM" id="CLU_003690_2_2_10"/>
<dbReference type="InterPro" id="IPR008928">
    <property type="entry name" value="6-hairpin_glycosidase_sf"/>
</dbReference>
<organism evidence="6 7">
    <name type="scientific">Leadbetterella byssophila (strain DSM 17132 / JCM 16389 / KACC 11308 / NBRC 106382 / 4M15)</name>
    <dbReference type="NCBI Taxonomy" id="649349"/>
    <lineage>
        <taxon>Bacteria</taxon>
        <taxon>Pseudomonadati</taxon>
        <taxon>Bacteroidota</taxon>
        <taxon>Cytophagia</taxon>
        <taxon>Cytophagales</taxon>
        <taxon>Leadbetterellaceae</taxon>
        <taxon>Leadbetterella</taxon>
    </lineage>
</organism>
<dbReference type="InterPro" id="IPR041371">
    <property type="entry name" value="GH92_N"/>
</dbReference>
<evidence type="ECO:0000313" key="6">
    <source>
        <dbReference type="EMBL" id="ADQ16524.1"/>
    </source>
</evidence>
<comment type="cofactor">
    <cofactor evidence="1">
        <name>Ca(2+)</name>
        <dbReference type="ChEBI" id="CHEBI:29108"/>
    </cofactor>
</comment>
<dbReference type="InterPro" id="IPR012939">
    <property type="entry name" value="Glyco_hydro_92"/>
</dbReference>
<dbReference type="GO" id="GO:0005829">
    <property type="term" value="C:cytosol"/>
    <property type="evidence" value="ECO:0007669"/>
    <property type="project" value="TreeGrafter"/>
</dbReference>
<dbReference type="AlphaFoldDB" id="E4RQ41"/>
<sequence length="747" mass="85361">MKKWIWLLALLSCTKKEAIHFVDPYIGSKGHGHVFVGANVPFGAVQLGPSQIMRHWDEFSGWDWTSGYNYISEEVLGFTHTHLSGTGIGDLNDILLLPANGKLQLSPMKIGEPHSGYGSPISKKNEKVEPGYYEVFLPKYEVLAELTTTERVGFHKYSFENPDRPHVLIDLKFGIGWDAPTATRLEQINDTLWVGHRFSTGWAKDQKVFFALTTNVPAERFELYDDEKPVQGKEGFGKGMKGVIYFPSKLKEVKIKVALSPVSYDNARLNMDKELPHWNFDVIKKEAEKKWKTEFDKINIEAADSIKTIFYTALYHTRFAPSLFNDVNGDYRGADQKVYREAKFKNYTVFSLWDTYRSLHPLLTITDPNKSEDFVQSLLHQSEQQNALAMWPLHGNETFTMVGNPAMIVIADAYRKGLIKLGTAYKAFETLYKFSNTPTTTELPPFQKYIRDLSWIPADSTHETVAWAMEYAVADGAFADMADKLGQKEAAKYYSKRAQLYKNYFDPVTGFFRGKRADSTFSETFDPFYAAHRENDYIEGNAWQYLWMVPHQIPELIKLIGGPQKTEARLDQFFALDQKLDSKASNDITGLIGQYAHGNEPSHHIAYIYSYLGKHYKTAEKVREIMSRFYSTQADGLVGNEDVGQMSAWYIFNALGLYPVDPSKDFFVFGSPVVQQAIIKLPKDKILKITAKKNSDKNKYIQDVKWNGNSLGKWFISYQELMQGGELEFTMGPQPSEWMKKAQYIPQ</sequence>
<comment type="subunit">
    <text evidence="2">Monomer.</text>
</comment>
<reference evidence="6 7" key="2">
    <citation type="journal article" date="2011" name="Stand. Genomic Sci.">
        <title>Complete genome sequence of Leadbetterella byssophila type strain (4M15).</title>
        <authorList>
            <person name="Abt B."/>
            <person name="Teshima H."/>
            <person name="Lucas S."/>
            <person name="Lapidus A."/>
            <person name="Del Rio T.G."/>
            <person name="Nolan M."/>
            <person name="Tice H."/>
            <person name="Cheng J.F."/>
            <person name="Pitluck S."/>
            <person name="Liolios K."/>
            <person name="Pagani I."/>
            <person name="Ivanova N."/>
            <person name="Mavromatis K."/>
            <person name="Pati A."/>
            <person name="Tapia R."/>
            <person name="Han C."/>
            <person name="Goodwin L."/>
            <person name="Chen A."/>
            <person name="Palaniappan K."/>
            <person name="Land M."/>
            <person name="Hauser L."/>
            <person name="Chang Y.J."/>
            <person name="Jeffries C.D."/>
            <person name="Rohde M."/>
            <person name="Goker M."/>
            <person name="Tindall B.J."/>
            <person name="Detter J.C."/>
            <person name="Woyke T."/>
            <person name="Bristow J."/>
            <person name="Eisen J.A."/>
            <person name="Markowitz V."/>
            <person name="Hugenholtz P."/>
            <person name="Klenk H.P."/>
            <person name="Kyrpides N.C."/>
        </authorList>
    </citation>
    <scope>NUCLEOTIDE SEQUENCE [LARGE SCALE GENOMIC DNA]</scope>
    <source>
        <strain evidence="7">DSM 17132 / JCM 16389 / KACC 11308 / NBRC 106382 / 4M15</strain>
    </source>
</reference>
<dbReference type="FunFam" id="3.30.2080.10:FF:000001">
    <property type="entry name" value="Alpha-1,2-mannosidase subfamily"/>
    <property type="match status" value="1"/>
</dbReference>
<dbReference type="Pfam" id="PF17678">
    <property type="entry name" value="Glyco_hydro_92N"/>
    <property type="match status" value="1"/>
</dbReference>
<dbReference type="Pfam" id="PF07971">
    <property type="entry name" value="Glyco_hydro_92"/>
    <property type="match status" value="1"/>
</dbReference>
<dbReference type="Gene3D" id="1.20.1610.10">
    <property type="entry name" value="alpha-1,2-mannosidases domains"/>
    <property type="match status" value="1"/>
</dbReference>
<feature type="domain" description="Glycosyl hydrolase family 92 N-terminal" evidence="5">
    <location>
        <begin position="21"/>
        <end position="260"/>
    </location>
</feature>
<reference key="1">
    <citation type="submission" date="2010-11" db="EMBL/GenBank/DDBJ databases">
        <title>The complete genome of Leadbetterella byssophila DSM 17132.</title>
        <authorList>
            <consortium name="US DOE Joint Genome Institute (JGI-PGF)"/>
            <person name="Lucas S."/>
            <person name="Copeland A."/>
            <person name="Lapidus A."/>
            <person name="Glavina del Rio T."/>
            <person name="Dalin E."/>
            <person name="Tice H."/>
            <person name="Bruce D."/>
            <person name="Goodwin L."/>
            <person name="Pitluck S."/>
            <person name="Kyrpides N."/>
            <person name="Mavromatis K."/>
            <person name="Ivanova N."/>
            <person name="Teshima H."/>
            <person name="Brettin T."/>
            <person name="Detter J.C."/>
            <person name="Han C."/>
            <person name="Tapia R."/>
            <person name="Land M."/>
            <person name="Hauser L."/>
            <person name="Markowitz V."/>
            <person name="Cheng J.-F."/>
            <person name="Hugenholtz P."/>
            <person name="Woyke T."/>
            <person name="Wu D."/>
            <person name="Tindall B."/>
            <person name="Pomrenke H.G."/>
            <person name="Brambilla E."/>
            <person name="Klenk H.-P."/>
            <person name="Eisen J.A."/>
        </authorList>
    </citation>
    <scope>NUCLEOTIDE SEQUENCE [LARGE SCALE GENOMIC DNA]</scope>
    <source>
        <strain>DSM 17132</strain>
    </source>
</reference>
<dbReference type="Gene3D" id="3.30.2080.10">
    <property type="entry name" value="GH92 mannosidase domain"/>
    <property type="match status" value="1"/>
</dbReference>
<name>E4RQ41_LEAB4</name>
<dbReference type="PANTHER" id="PTHR12143">
    <property type="entry name" value="PEPTIDE N-GLYCANASE PNGASE -RELATED"/>
    <property type="match status" value="1"/>
</dbReference>
<feature type="domain" description="Glycosyl hydrolase family 92" evidence="4">
    <location>
        <begin position="266"/>
        <end position="733"/>
    </location>
</feature>
<gene>
    <name evidence="6" type="ordered locus">Lbys_0764</name>
</gene>
<evidence type="ECO:0000256" key="3">
    <source>
        <dbReference type="ARBA" id="ARBA00022837"/>
    </source>
</evidence>
<dbReference type="GO" id="GO:0006516">
    <property type="term" value="P:glycoprotein catabolic process"/>
    <property type="evidence" value="ECO:0007669"/>
    <property type="project" value="TreeGrafter"/>
</dbReference>
<evidence type="ECO:0000256" key="2">
    <source>
        <dbReference type="ARBA" id="ARBA00011245"/>
    </source>
</evidence>
<dbReference type="GO" id="GO:0030246">
    <property type="term" value="F:carbohydrate binding"/>
    <property type="evidence" value="ECO:0007669"/>
    <property type="project" value="InterPro"/>
</dbReference>
<evidence type="ECO:0000256" key="1">
    <source>
        <dbReference type="ARBA" id="ARBA00001913"/>
    </source>
</evidence>
<accession>E4RQ41</accession>
<dbReference type="PANTHER" id="PTHR12143:SF39">
    <property type="entry name" value="SECRETED PROTEIN"/>
    <property type="match status" value="1"/>
</dbReference>
<keyword evidence="3" id="KW-0106">Calcium</keyword>
<dbReference type="OrthoDB" id="9804511at2"/>
<protein>
    <submittedName>
        <fullName evidence="6">Alpha-1,2-mannosidase</fullName>
    </submittedName>
</protein>
<dbReference type="Proteomes" id="UP000007435">
    <property type="component" value="Chromosome"/>
</dbReference>
<dbReference type="Gene3D" id="1.20.1050.60">
    <property type="entry name" value="alpha-1,2-mannosidase"/>
    <property type="match status" value="1"/>
</dbReference>
<evidence type="ECO:0000259" key="5">
    <source>
        <dbReference type="Pfam" id="PF17678"/>
    </source>
</evidence>
<dbReference type="GO" id="GO:0000224">
    <property type="term" value="F:peptide-N4-(N-acetyl-beta-glucosaminyl)asparagine amidase activity"/>
    <property type="evidence" value="ECO:0007669"/>
    <property type="project" value="TreeGrafter"/>
</dbReference>
<dbReference type="InterPro" id="IPR014718">
    <property type="entry name" value="GH-type_carb-bd"/>
</dbReference>
<proteinExistence type="predicted"/>
<dbReference type="RefSeq" id="WP_013407576.1">
    <property type="nucleotide sequence ID" value="NC_014655.1"/>
</dbReference>
<dbReference type="KEGG" id="lby:Lbys_0764"/>
<dbReference type="STRING" id="649349.Lbys_0764"/>
<evidence type="ECO:0000259" key="4">
    <source>
        <dbReference type="Pfam" id="PF07971"/>
    </source>
</evidence>
<dbReference type="EMBL" id="CP002305">
    <property type="protein sequence ID" value="ADQ16524.1"/>
    <property type="molecule type" value="Genomic_DNA"/>
</dbReference>
<dbReference type="SUPFAM" id="SSF48208">
    <property type="entry name" value="Six-hairpin glycosidases"/>
    <property type="match status" value="1"/>
</dbReference>
<keyword evidence="7" id="KW-1185">Reference proteome</keyword>
<dbReference type="Gene3D" id="2.70.98.10">
    <property type="match status" value="1"/>
</dbReference>
<dbReference type="eggNOG" id="COG3537">
    <property type="taxonomic scope" value="Bacteria"/>
</dbReference>
<evidence type="ECO:0000313" key="7">
    <source>
        <dbReference type="Proteomes" id="UP000007435"/>
    </source>
</evidence>
<dbReference type="InterPro" id="IPR005887">
    <property type="entry name" value="GH92_a_mannosidase_put"/>
</dbReference>
<dbReference type="CAZy" id="GH92">
    <property type="family name" value="Glycoside Hydrolase Family 92"/>
</dbReference>
<dbReference type="NCBIfam" id="TIGR01180">
    <property type="entry name" value="aman2_put"/>
    <property type="match status" value="1"/>
</dbReference>
<dbReference type="InterPro" id="IPR050883">
    <property type="entry name" value="PNGase"/>
</dbReference>